<proteinExistence type="predicted"/>
<evidence type="ECO:0000313" key="1">
    <source>
        <dbReference type="EMBL" id="BBX73388.1"/>
    </source>
</evidence>
<gene>
    <name evidence="1" type="ORF">MSHI_12940</name>
</gene>
<keyword evidence="2" id="KW-1185">Reference proteome</keyword>
<evidence type="ECO:0000313" key="2">
    <source>
        <dbReference type="Proteomes" id="UP000467236"/>
    </source>
</evidence>
<dbReference type="EMBL" id="AP022575">
    <property type="protein sequence ID" value="BBX73388.1"/>
    <property type="molecule type" value="Genomic_DNA"/>
</dbReference>
<reference evidence="1 2" key="1">
    <citation type="journal article" date="2019" name="Emerg. Microbes Infect.">
        <title>Comprehensive subspecies identification of 175 nontuberculous mycobacteria species based on 7547 genomic profiles.</title>
        <authorList>
            <person name="Matsumoto Y."/>
            <person name="Kinjo T."/>
            <person name="Motooka D."/>
            <person name="Nabeya D."/>
            <person name="Jung N."/>
            <person name="Uechi K."/>
            <person name="Horii T."/>
            <person name="Iida T."/>
            <person name="Fujita J."/>
            <person name="Nakamura S."/>
        </authorList>
    </citation>
    <scope>NUCLEOTIDE SEQUENCE [LARGE SCALE GENOMIC DNA]</scope>
    <source>
        <strain evidence="1 2">JCM 14233</strain>
    </source>
</reference>
<name>A0A7I7MMF0_9MYCO</name>
<organism evidence="1 2">
    <name type="scientific">Mycobacterium shinjukuense</name>
    <dbReference type="NCBI Taxonomy" id="398694"/>
    <lineage>
        <taxon>Bacteria</taxon>
        <taxon>Bacillati</taxon>
        <taxon>Actinomycetota</taxon>
        <taxon>Actinomycetes</taxon>
        <taxon>Mycobacteriales</taxon>
        <taxon>Mycobacteriaceae</taxon>
        <taxon>Mycobacterium</taxon>
    </lineage>
</organism>
<dbReference type="KEGG" id="mshj:MSHI_12940"/>
<protein>
    <submittedName>
        <fullName evidence="1">Uncharacterized protein</fullName>
    </submittedName>
</protein>
<dbReference type="Proteomes" id="UP000467236">
    <property type="component" value="Chromosome"/>
</dbReference>
<dbReference type="AlphaFoldDB" id="A0A7I7MMF0"/>
<accession>A0A7I7MMF0</accession>
<sequence>MRIVAQTFLNIALRQGAFRHVSATRPLAKSLSHPRSQSQGVMIGHTVTIQRVTLWHTMPTRTVEPPSAASGSVT</sequence>